<dbReference type="GO" id="GO:0000278">
    <property type="term" value="P:mitotic cell cycle"/>
    <property type="evidence" value="ECO:0007669"/>
    <property type="project" value="UniProtKB-ARBA"/>
</dbReference>
<dbReference type="Ensembl" id="ENSMMOT00000020232.1">
    <property type="protein sequence ID" value="ENSMMOP00000019899.1"/>
    <property type="gene ID" value="ENSMMOG00000015109.1"/>
</dbReference>
<keyword evidence="13" id="KW-0808">Transferase</keyword>
<proteinExistence type="inferred from homology"/>
<evidence type="ECO:0000256" key="33">
    <source>
        <dbReference type="SAM" id="MobiDB-lite"/>
    </source>
</evidence>
<evidence type="ECO:0000256" key="29">
    <source>
        <dbReference type="ARBA" id="ARBA00047899"/>
    </source>
</evidence>
<keyword evidence="24" id="KW-0206">Cytoskeleton</keyword>
<keyword evidence="14" id="KW-0493">Microtubule</keyword>
<evidence type="ECO:0000256" key="17">
    <source>
        <dbReference type="ARBA" id="ARBA00022776"/>
    </source>
</evidence>
<evidence type="ECO:0000256" key="25">
    <source>
        <dbReference type="ARBA" id="ARBA00023242"/>
    </source>
</evidence>
<dbReference type="GO" id="GO:0000922">
    <property type="term" value="C:spindle pole"/>
    <property type="evidence" value="ECO:0007669"/>
    <property type="project" value="UniProtKB-SubCell"/>
</dbReference>
<dbReference type="Pfam" id="PF00069">
    <property type="entry name" value="Pkinase"/>
    <property type="match status" value="1"/>
</dbReference>
<comment type="catalytic activity">
    <reaction evidence="30">
        <text>L-seryl-[protein] + ATP = O-phospho-L-seryl-[protein] + ADP + H(+)</text>
        <dbReference type="Rhea" id="RHEA:17989"/>
        <dbReference type="Rhea" id="RHEA-COMP:9863"/>
        <dbReference type="Rhea" id="RHEA-COMP:11604"/>
        <dbReference type="ChEBI" id="CHEBI:15378"/>
        <dbReference type="ChEBI" id="CHEBI:29999"/>
        <dbReference type="ChEBI" id="CHEBI:30616"/>
        <dbReference type="ChEBI" id="CHEBI:83421"/>
        <dbReference type="ChEBI" id="CHEBI:456216"/>
        <dbReference type="EC" id="2.7.11.1"/>
    </reaction>
</comment>
<keyword evidence="23" id="KW-0175">Coiled coil</keyword>
<dbReference type="AlphaFoldDB" id="A0A3Q3X3S9"/>
<evidence type="ECO:0000256" key="19">
    <source>
        <dbReference type="ARBA" id="ARBA00022829"/>
    </source>
</evidence>
<keyword evidence="8" id="KW-0158">Chromosome</keyword>
<comment type="cofactor">
    <cofactor evidence="1">
        <name>Mg(2+)</name>
        <dbReference type="ChEBI" id="CHEBI:18420"/>
    </cofactor>
</comment>
<dbReference type="GO" id="GO:0005730">
    <property type="term" value="C:nucleolus"/>
    <property type="evidence" value="ECO:0007669"/>
    <property type="project" value="UniProtKB-SubCell"/>
</dbReference>
<keyword evidence="19" id="KW-0159">Chromosome partition</keyword>
<keyword evidence="18" id="KW-0418">Kinase</keyword>
<dbReference type="SMART" id="SM00220">
    <property type="entry name" value="S_TKc"/>
    <property type="match status" value="1"/>
</dbReference>
<evidence type="ECO:0000256" key="28">
    <source>
        <dbReference type="ARBA" id="ARBA00023328"/>
    </source>
</evidence>
<evidence type="ECO:0000259" key="34">
    <source>
        <dbReference type="PROSITE" id="PS50011"/>
    </source>
</evidence>
<keyword evidence="20" id="KW-0995">Kinetochore</keyword>
<keyword evidence="9" id="KW-0963">Cytoplasm</keyword>
<evidence type="ECO:0000256" key="14">
    <source>
        <dbReference type="ARBA" id="ARBA00022701"/>
    </source>
</evidence>
<evidence type="ECO:0000256" key="6">
    <source>
        <dbReference type="ARBA" id="ARBA00010886"/>
    </source>
</evidence>
<dbReference type="PANTHER" id="PTHR44899:SF10">
    <property type="entry name" value="NIMA-RELATED KINASE 2"/>
    <property type="match status" value="1"/>
</dbReference>
<evidence type="ECO:0000256" key="8">
    <source>
        <dbReference type="ARBA" id="ARBA00022454"/>
    </source>
</evidence>
<keyword evidence="17" id="KW-0498">Mitosis</keyword>
<evidence type="ECO:0000313" key="36">
    <source>
        <dbReference type="Proteomes" id="UP000261620"/>
    </source>
</evidence>
<keyword evidence="25" id="KW-0539">Nucleus</keyword>
<dbReference type="FunFam" id="3.30.200.20:FF:000310">
    <property type="entry name" value="serine/threonine-protein kinase Nek2"/>
    <property type="match status" value="1"/>
</dbReference>
<evidence type="ECO:0000256" key="15">
    <source>
        <dbReference type="ARBA" id="ARBA00022723"/>
    </source>
</evidence>
<dbReference type="PANTHER" id="PTHR44899">
    <property type="entry name" value="CAMK FAMILY PROTEIN KINASE"/>
    <property type="match status" value="1"/>
</dbReference>
<evidence type="ECO:0000256" key="30">
    <source>
        <dbReference type="ARBA" id="ARBA00048679"/>
    </source>
</evidence>
<evidence type="ECO:0000256" key="32">
    <source>
        <dbReference type="ARBA" id="ARBA00082682"/>
    </source>
</evidence>
<evidence type="ECO:0000256" key="4">
    <source>
        <dbReference type="ARBA" id="ARBA00004629"/>
    </source>
</evidence>
<evidence type="ECO:0000256" key="7">
    <source>
        <dbReference type="ARBA" id="ARBA00012513"/>
    </source>
</evidence>
<dbReference type="OMA" id="TRERQYL"/>
<dbReference type="Gene3D" id="3.30.200.20">
    <property type="entry name" value="Phosphorylase Kinase, domain 1"/>
    <property type="match status" value="2"/>
</dbReference>
<evidence type="ECO:0000256" key="11">
    <source>
        <dbReference type="ARBA" id="ARBA00022553"/>
    </source>
</evidence>
<protein>
    <recommendedName>
        <fullName evidence="31">Serine/threonine-protein kinase Nek2</fullName>
        <ecNumber evidence="7">2.7.11.1</ecNumber>
    </recommendedName>
    <alternativeName>
        <fullName evidence="32">Never in mitosis A-related kinase 2</fullName>
    </alternativeName>
</protein>
<keyword evidence="36" id="KW-1185">Reference proteome</keyword>
<keyword evidence="27" id="KW-0131">Cell cycle</keyword>
<evidence type="ECO:0000256" key="21">
    <source>
        <dbReference type="ARBA" id="ARBA00022840"/>
    </source>
</evidence>
<dbReference type="PROSITE" id="PS00108">
    <property type="entry name" value="PROTEIN_KINASE_ST"/>
    <property type="match status" value="1"/>
</dbReference>
<dbReference type="CDD" id="cd08217">
    <property type="entry name" value="STKc_Nek2"/>
    <property type="match status" value="1"/>
</dbReference>
<dbReference type="GO" id="GO:0005874">
    <property type="term" value="C:microtubule"/>
    <property type="evidence" value="ECO:0007669"/>
    <property type="project" value="UniProtKB-KW"/>
</dbReference>
<keyword evidence="15" id="KW-0479">Metal-binding</keyword>
<evidence type="ECO:0000256" key="31">
    <source>
        <dbReference type="ARBA" id="ARBA00067730"/>
    </source>
</evidence>
<keyword evidence="11" id="KW-0597">Phosphoprotein</keyword>
<evidence type="ECO:0000256" key="18">
    <source>
        <dbReference type="ARBA" id="ARBA00022777"/>
    </source>
</evidence>
<name>A0A3Q3X3S9_MOLML</name>
<dbReference type="EC" id="2.7.11.1" evidence="7"/>
<keyword evidence="21" id="KW-0067">ATP-binding</keyword>
<dbReference type="SUPFAM" id="SSF56112">
    <property type="entry name" value="Protein kinase-like (PK-like)"/>
    <property type="match status" value="1"/>
</dbReference>
<evidence type="ECO:0000256" key="5">
    <source>
        <dbReference type="ARBA" id="ARBA00004647"/>
    </source>
</evidence>
<dbReference type="InterPro" id="IPR008271">
    <property type="entry name" value="Ser/Thr_kinase_AS"/>
</dbReference>
<dbReference type="GO" id="GO:0000776">
    <property type="term" value="C:kinetochore"/>
    <property type="evidence" value="ECO:0007669"/>
    <property type="project" value="UniProtKB-KW"/>
</dbReference>
<comment type="subcellular location">
    <subcellularLocation>
        <location evidence="4">Chromosome</location>
        <location evidence="4">Centromere</location>
        <location evidence="4">Kinetochore</location>
    </subcellularLocation>
    <subcellularLocation>
        <location evidence="2">Cytoplasm</location>
        <location evidence="2">Cytoskeleton</location>
        <location evidence="2">Microtubule organizing center</location>
        <location evidence="2">Centrosome</location>
    </subcellularLocation>
    <subcellularLocation>
        <location evidence="5">Cytoplasm</location>
        <location evidence="5">Cytoskeleton</location>
        <location evidence="5">Spindle pole</location>
    </subcellularLocation>
    <subcellularLocation>
        <location evidence="3">Nucleus</location>
        <location evidence="3">Nucleolus</location>
    </subcellularLocation>
</comment>
<evidence type="ECO:0000256" key="23">
    <source>
        <dbReference type="ARBA" id="ARBA00023054"/>
    </source>
</evidence>
<evidence type="ECO:0000256" key="12">
    <source>
        <dbReference type="ARBA" id="ARBA00022618"/>
    </source>
</evidence>
<comment type="catalytic activity">
    <reaction evidence="29">
        <text>L-threonyl-[protein] + ATP = O-phospho-L-threonyl-[protein] + ADP + H(+)</text>
        <dbReference type="Rhea" id="RHEA:46608"/>
        <dbReference type="Rhea" id="RHEA-COMP:11060"/>
        <dbReference type="Rhea" id="RHEA-COMP:11605"/>
        <dbReference type="ChEBI" id="CHEBI:15378"/>
        <dbReference type="ChEBI" id="CHEBI:30013"/>
        <dbReference type="ChEBI" id="CHEBI:30616"/>
        <dbReference type="ChEBI" id="CHEBI:61977"/>
        <dbReference type="ChEBI" id="CHEBI:456216"/>
        <dbReference type="EC" id="2.7.11.1"/>
    </reaction>
</comment>
<keyword evidence="28" id="KW-0137">Centromere</keyword>
<keyword evidence="22" id="KW-0460">Magnesium</keyword>
<dbReference type="GO" id="GO:0004674">
    <property type="term" value="F:protein serine/threonine kinase activity"/>
    <property type="evidence" value="ECO:0007669"/>
    <property type="project" value="UniProtKB-KW"/>
</dbReference>
<sequence length="409" mass="47585">MPSRMEDYEMLYTIGSGSYGRCQKIRRKSDGKILVWKELDYGTMAESEKQMLVSEVNLLRELKHPNIVRYYDRIIDRTNTTLYIIMEHCEGGDLSGLIARCIKERRFLEEQFVLRVMAQLTLALRECHRRSDGRATVLHRDLKPANIFLDIRHNVKLGDFGLARILNHDTSFAKTFVGTPYYMSPEQINRLSYNEKSDIWSLGCLLYELCALSPPFTAYNQKELAEKIREGKYRRIPYRYSNELNTLLSKMLNLKDYLRPSVESILQSSLLADSVAQEQRRAQVRPQRRSVDSDCPPQKPAEPTSPAAAERRVWEQALREREKALKEREEKLERKPFICINFCSLLTSPCCLVVDEENLSPGKKKVHFARDSHNGSQSVTSQELVLKRLRVANQRLKDMERRGQMLGFR</sequence>
<dbReference type="GO" id="GO:0005813">
    <property type="term" value="C:centrosome"/>
    <property type="evidence" value="ECO:0007669"/>
    <property type="project" value="UniProtKB-SubCell"/>
</dbReference>
<dbReference type="GO" id="GO:0051301">
    <property type="term" value="P:cell division"/>
    <property type="evidence" value="ECO:0007669"/>
    <property type="project" value="UniProtKB-KW"/>
</dbReference>
<keyword evidence="26" id="KW-0469">Meiosis</keyword>
<comment type="similarity">
    <text evidence="6">Belongs to the protein kinase superfamily. NEK Ser/Thr protein kinase family. NIMA subfamily.</text>
</comment>
<reference evidence="35" key="2">
    <citation type="submission" date="2025-09" db="UniProtKB">
        <authorList>
            <consortium name="Ensembl"/>
        </authorList>
    </citation>
    <scope>IDENTIFICATION</scope>
</reference>
<dbReference type="GO" id="GO:0051225">
    <property type="term" value="P:spindle assembly"/>
    <property type="evidence" value="ECO:0007669"/>
    <property type="project" value="UniProtKB-ARBA"/>
</dbReference>
<dbReference type="Gene3D" id="1.10.510.10">
    <property type="entry name" value="Transferase(Phosphotransferase) domain 1"/>
    <property type="match status" value="1"/>
</dbReference>
<dbReference type="Proteomes" id="UP000261620">
    <property type="component" value="Unplaced"/>
</dbReference>
<evidence type="ECO:0000256" key="26">
    <source>
        <dbReference type="ARBA" id="ARBA00023254"/>
    </source>
</evidence>
<dbReference type="InterPro" id="IPR051131">
    <property type="entry name" value="NEK_Ser/Thr_kinase_NIMA"/>
</dbReference>
<keyword evidence="16" id="KW-0547">Nucleotide-binding</keyword>
<keyword evidence="12" id="KW-0132">Cell division</keyword>
<evidence type="ECO:0000313" key="35">
    <source>
        <dbReference type="Ensembl" id="ENSMMOP00000019899.1"/>
    </source>
</evidence>
<evidence type="ECO:0000256" key="22">
    <source>
        <dbReference type="ARBA" id="ARBA00022842"/>
    </source>
</evidence>
<evidence type="ECO:0000256" key="24">
    <source>
        <dbReference type="ARBA" id="ARBA00023212"/>
    </source>
</evidence>
<evidence type="ECO:0000256" key="9">
    <source>
        <dbReference type="ARBA" id="ARBA00022490"/>
    </source>
</evidence>
<accession>A0A3Q3X3S9</accession>
<dbReference type="InterPro" id="IPR011009">
    <property type="entry name" value="Kinase-like_dom_sf"/>
</dbReference>
<dbReference type="GO" id="GO:0046872">
    <property type="term" value="F:metal ion binding"/>
    <property type="evidence" value="ECO:0007669"/>
    <property type="project" value="UniProtKB-KW"/>
</dbReference>
<dbReference type="PROSITE" id="PS50011">
    <property type="entry name" value="PROTEIN_KINASE_DOM"/>
    <property type="match status" value="1"/>
</dbReference>
<dbReference type="STRING" id="94237.ENSMMOP00000019899"/>
<evidence type="ECO:0000256" key="16">
    <source>
        <dbReference type="ARBA" id="ARBA00022741"/>
    </source>
</evidence>
<evidence type="ECO:0000256" key="10">
    <source>
        <dbReference type="ARBA" id="ARBA00022527"/>
    </source>
</evidence>
<dbReference type="InterPro" id="IPR000719">
    <property type="entry name" value="Prot_kinase_dom"/>
</dbReference>
<feature type="domain" description="Protein kinase" evidence="34">
    <location>
        <begin position="8"/>
        <end position="271"/>
    </location>
</feature>
<evidence type="ECO:0000256" key="27">
    <source>
        <dbReference type="ARBA" id="ARBA00023306"/>
    </source>
</evidence>
<dbReference type="FunFam" id="1.10.510.10:FF:000356">
    <property type="entry name" value="Serine/threonine-protein kinase Nek2"/>
    <property type="match status" value="1"/>
</dbReference>
<evidence type="ECO:0000256" key="13">
    <source>
        <dbReference type="ARBA" id="ARBA00022679"/>
    </source>
</evidence>
<organism evidence="35 36">
    <name type="scientific">Mola mola</name>
    <name type="common">Ocean sunfish</name>
    <name type="synonym">Tetraodon mola</name>
    <dbReference type="NCBI Taxonomy" id="94237"/>
    <lineage>
        <taxon>Eukaryota</taxon>
        <taxon>Metazoa</taxon>
        <taxon>Chordata</taxon>
        <taxon>Craniata</taxon>
        <taxon>Vertebrata</taxon>
        <taxon>Euteleostomi</taxon>
        <taxon>Actinopterygii</taxon>
        <taxon>Neopterygii</taxon>
        <taxon>Teleostei</taxon>
        <taxon>Neoteleostei</taxon>
        <taxon>Acanthomorphata</taxon>
        <taxon>Eupercaria</taxon>
        <taxon>Tetraodontiformes</taxon>
        <taxon>Molidae</taxon>
        <taxon>Mola</taxon>
    </lineage>
</organism>
<evidence type="ECO:0000256" key="20">
    <source>
        <dbReference type="ARBA" id="ARBA00022838"/>
    </source>
</evidence>
<keyword evidence="10" id="KW-0723">Serine/threonine-protein kinase</keyword>
<evidence type="ECO:0000256" key="1">
    <source>
        <dbReference type="ARBA" id="ARBA00001946"/>
    </source>
</evidence>
<dbReference type="FunFam" id="3.30.200.20:FF:000151">
    <property type="entry name" value="G2-specific protein kinase nimA"/>
    <property type="match status" value="1"/>
</dbReference>
<dbReference type="GO" id="GO:0005524">
    <property type="term" value="F:ATP binding"/>
    <property type="evidence" value="ECO:0007669"/>
    <property type="project" value="UniProtKB-KW"/>
</dbReference>
<reference evidence="35" key="1">
    <citation type="submission" date="2025-08" db="UniProtKB">
        <authorList>
            <consortium name="Ensembl"/>
        </authorList>
    </citation>
    <scope>IDENTIFICATION</scope>
</reference>
<evidence type="ECO:0000256" key="2">
    <source>
        <dbReference type="ARBA" id="ARBA00004300"/>
    </source>
</evidence>
<dbReference type="GO" id="GO:0051321">
    <property type="term" value="P:meiotic cell cycle"/>
    <property type="evidence" value="ECO:0007669"/>
    <property type="project" value="UniProtKB-KW"/>
</dbReference>
<evidence type="ECO:0000256" key="3">
    <source>
        <dbReference type="ARBA" id="ARBA00004604"/>
    </source>
</evidence>
<feature type="region of interest" description="Disordered" evidence="33">
    <location>
        <begin position="277"/>
        <end position="311"/>
    </location>
</feature>